<comment type="caution">
    <text evidence="1">The sequence shown here is derived from an EMBL/GenBank/DDBJ whole genome shotgun (WGS) entry which is preliminary data.</text>
</comment>
<dbReference type="Proteomes" id="UP000807159">
    <property type="component" value="Chromosome 6"/>
</dbReference>
<sequence length="77" mass="8547">MGILCEKAVAWSKGGGVGMRLRKLYRRFPDAAKELELVYLACPGYILSSSKELELVYLACPGYILSSSIAEMRGRFL</sequence>
<organism evidence="1 2">
    <name type="scientific">Populus deltoides</name>
    <name type="common">Eastern poplar</name>
    <name type="synonym">Eastern cottonwood</name>
    <dbReference type="NCBI Taxonomy" id="3696"/>
    <lineage>
        <taxon>Eukaryota</taxon>
        <taxon>Viridiplantae</taxon>
        <taxon>Streptophyta</taxon>
        <taxon>Embryophyta</taxon>
        <taxon>Tracheophyta</taxon>
        <taxon>Spermatophyta</taxon>
        <taxon>Magnoliopsida</taxon>
        <taxon>eudicotyledons</taxon>
        <taxon>Gunneridae</taxon>
        <taxon>Pentapetalae</taxon>
        <taxon>rosids</taxon>
        <taxon>fabids</taxon>
        <taxon>Malpighiales</taxon>
        <taxon>Salicaceae</taxon>
        <taxon>Saliceae</taxon>
        <taxon>Populus</taxon>
    </lineage>
</organism>
<proteinExistence type="predicted"/>
<name>A0A8T2YNH2_POPDE</name>
<evidence type="ECO:0000313" key="1">
    <source>
        <dbReference type="EMBL" id="KAH8506650.1"/>
    </source>
</evidence>
<keyword evidence="2" id="KW-1185">Reference proteome</keyword>
<protein>
    <submittedName>
        <fullName evidence="1">Uncharacterized protein</fullName>
    </submittedName>
</protein>
<dbReference type="AlphaFoldDB" id="A0A8T2YNH2"/>
<reference evidence="1" key="1">
    <citation type="journal article" date="2021" name="J. Hered.">
        <title>Genome Assembly of Salicaceae Populus deltoides (Eastern Cottonwood) I-69 Based on Nanopore Sequencing and Hi-C Technologies.</title>
        <authorList>
            <person name="Bai S."/>
            <person name="Wu H."/>
            <person name="Zhang J."/>
            <person name="Pan Z."/>
            <person name="Zhao W."/>
            <person name="Li Z."/>
            <person name="Tong C."/>
        </authorList>
    </citation>
    <scope>NUCLEOTIDE SEQUENCE</scope>
    <source>
        <tissue evidence="1">Leaf</tissue>
    </source>
</reference>
<gene>
    <name evidence="1" type="ORF">H0E87_013447</name>
</gene>
<dbReference type="EMBL" id="JACEGQ020000006">
    <property type="protein sequence ID" value="KAH8506650.1"/>
    <property type="molecule type" value="Genomic_DNA"/>
</dbReference>
<accession>A0A8T2YNH2</accession>
<evidence type="ECO:0000313" key="2">
    <source>
        <dbReference type="Proteomes" id="UP000807159"/>
    </source>
</evidence>